<name>A0A9Q0MYD9_9DIPT</name>
<feature type="compositionally biased region" description="Polar residues" evidence="1">
    <location>
        <begin position="77"/>
        <end position="100"/>
    </location>
</feature>
<keyword evidence="3" id="KW-1185">Reference proteome</keyword>
<feature type="non-terminal residue" evidence="2">
    <location>
        <position position="1"/>
    </location>
</feature>
<dbReference type="Proteomes" id="UP001151699">
    <property type="component" value="Chromosome X"/>
</dbReference>
<reference evidence="2" key="1">
    <citation type="submission" date="2022-07" db="EMBL/GenBank/DDBJ databases">
        <authorList>
            <person name="Trinca V."/>
            <person name="Uliana J.V.C."/>
            <person name="Torres T.T."/>
            <person name="Ward R.J."/>
            <person name="Monesi N."/>
        </authorList>
    </citation>
    <scope>NUCLEOTIDE SEQUENCE</scope>
    <source>
        <strain evidence="2">HSMRA1968</strain>
        <tissue evidence="2">Whole embryos</tissue>
    </source>
</reference>
<evidence type="ECO:0000313" key="3">
    <source>
        <dbReference type="Proteomes" id="UP001151699"/>
    </source>
</evidence>
<accession>A0A9Q0MYD9</accession>
<proteinExistence type="predicted"/>
<dbReference type="EMBL" id="WJQU01000003">
    <property type="protein sequence ID" value="KAJ6639395.1"/>
    <property type="molecule type" value="Genomic_DNA"/>
</dbReference>
<feature type="non-terminal residue" evidence="2">
    <location>
        <position position="143"/>
    </location>
</feature>
<dbReference type="AlphaFoldDB" id="A0A9Q0MYD9"/>
<evidence type="ECO:0000313" key="2">
    <source>
        <dbReference type="EMBL" id="KAJ6639395.1"/>
    </source>
</evidence>
<sequence>IDVIRSLYDTTKSESEFDKDRADRPKAAVKLNQSVTNDQRREHFIKSENTVVVVTSNQPGNLVKSDQRLEDFIKSNQSVDSVTSKQQGSLVKTNQPNKLDSSPVEVRCKPLSENINISGQLRTISGQFRTYCKATIRNDKLSV</sequence>
<protein>
    <submittedName>
        <fullName evidence="2">Uncharacterized protein</fullName>
    </submittedName>
</protein>
<organism evidence="2 3">
    <name type="scientific">Pseudolycoriella hygida</name>
    <dbReference type="NCBI Taxonomy" id="35572"/>
    <lineage>
        <taxon>Eukaryota</taxon>
        <taxon>Metazoa</taxon>
        <taxon>Ecdysozoa</taxon>
        <taxon>Arthropoda</taxon>
        <taxon>Hexapoda</taxon>
        <taxon>Insecta</taxon>
        <taxon>Pterygota</taxon>
        <taxon>Neoptera</taxon>
        <taxon>Endopterygota</taxon>
        <taxon>Diptera</taxon>
        <taxon>Nematocera</taxon>
        <taxon>Sciaroidea</taxon>
        <taxon>Sciaridae</taxon>
        <taxon>Pseudolycoriella</taxon>
    </lineage>
</organism>
<feature type="region of interest" description="Disordered" evidence="1">
    <location>
        <begin position="77"/>
        <end position="103"/>
    </location>
</feature>
<gene>
    <name evidence="2" type="ORF">Bhyg_12139</name>
</gene>
<evidence type="ECO:0000256" key="1">
    <source>
        <dbReference type="SAM" id="MobiDB-lite"/>
    </source>
</evidence>
<comment type="caution">
    <text evidence="2">The sequence shown here is derived from an EMBL/GenBank/DDBJ whole genome shotgun (WGS) entry which is preliminary data.</text>
</comment>